<name>A0ABR2MY87_9ASPA</name>
<keyword evidence="2" id="KW-1185">Reference proteome</keyword>
<accession>A0ABR2MY87</accession>
<dbReference type="Proteomes" id="UP001412067">
    <property type="component" value="Unassembled WGS sequence"/>
</dbReference>
<gene>
    <name evidence="1" type="ORF">KSP40_PGU022730</name>
</gene>
<evidence type="ECO:0000313" key="2">
    <source>
        <dbReference type="Proteomes" id="UP001412067"/>
    </source>
</evidence>
<comment type="caution">
    <text evidence="1">The sequence shown here is derived from an EMBL/GenBank/DDBJ whole genome shotgun (WGS) entry which is preliminary data.</text>
</comment>
<organism evidence="1 2">
    <name type="scientific">Platanthera guangdongensis</name>
    <dbReference type="NCBI Taxonomy" id="2320717"/>
    <lineage>
        <taxon>Eukaryota</taxon>
        <taxon>Viridiplantae</taxon>
        <taxon>Streptophyta</taxon>
        <taxon>Embryophyta</taxon>
        <taxon>Tracheophyta</taxon>
        <taxon>Spermatophyta</taxon>
        <taxon>Magnoliopsida</taxon>
        <taxon>Liliopsida</taxon>
        <taxon>Asparagales</taxon>
        <taxon>Orchidaceae</taxon>
        <taxon>Orchidoideae</taxon>
        <taxon>Orchideae</taxon>
        <taxon>Orchidinae</taxon>
        <taxon>Platanthera</taxon>
    </lineage>
</organism>
<proteinExistence type="predicted"/>
<protein>
    <submittedName>
        <fullName evidence="1">Uncharacterized protein</fullName>
    </submittedName>
</protein>
<sequence>MKGSGGMESPDGEESGLGFPYWIAVRRRFVANDPFFTAGNLERELLAKQVGIHRVFSRDLPLRKFSLRAAKAVSSNLPRQLASQVVAIDLTEDERHQIQRLEDVGRGQRTRRLNQLVQSLPPPKPIGRAQPVQRLGIWGNVATPPRASENYRRYLLIFSVGVAVACHSY</sequence>
<reference evidence="1 2" key="1">
    <citation type="journal article" date="2022" name="Nat. Plants">
        <title>Genomes of leafy and leafless Platanthera orchids illuminate the evolution of mycoheterotrophy.</title>
        <authorList>
            <person name="Li M.H."/>
            <person name="Liu K.W."/>
            <person name="Li Z."/>
            <person name="Lu H.C."/>
            <person name="Ye Q.L."/>
            <person name="Zhang D."/>
            <person name="Wang J.Y."/>
            <person name="Li Y.F."/>
            <person name="Zhong Z.M."/>
            <person name="Liu X."/>
            <person name="Yu X."/>
            <person name="Liu D.K."/>
            <person name="Tu X.D."/>
            <person name="Liu B."/>
            <person name="Hao Y."/>
            <person name="Liao X.Y."/>
            <person name="Jiang Y.T."/>
            <person name="Sun W.H."/>
            <person name="Chen J."/>
            <person name="Chen Y.Q."/>
            <person name="Ai Y."/>
            <person name="Zhai J.W."/>
            <person name="Wu S.S."/>
            <person name="Zhou Z."/>
            <person name="Hsiao Y.Y."/>
            <person name="Wu W.L."/>
            <person name="Chen Y.Y."/>
            <person name="Lin Y.F."/>
            <person name="Hsu J.L."/>
            <person name="Li C.Y."/>
            <person name="Wang Z.W."/>
            <person name="Zhao X."/>
            <person name="Zhong W.Y."/>
            <person name="Ma X.K."/>
            <person name="Ma L."/>
            <person name="Huang J."/>
            <person name="Chen G.Z."/>
            <person name="Huang M.Z."/>
            <person name="Huang L."/>
            <person name="Peng D.H."/>
            <person name="Luo Y.B."/>
            <person name="Zou S.Q."/>
            <person name="Chen S.P."/>
            <person name="Lan S."/>
            <person name="Tsai W.C."/>
            <person name="Van de Peer Y."/>
            <person name="Liu Z.J."/>
        </authorList>
    </citation>
    <scope>NUCLEOTIDE SEQUENCE [LARGE SCALE GENOMIC DNA]</scope>
    <source>
        <strain evidence="1">Lor288</strain>
    </source>
</reference>
<dbReference type="EMBL" id="JBBWWR010000003">
    <property type="protein sequence ID" value="KAK8968891.1"/>
    <property type="molecule type" value="Genomic_DNA"/>
</dbReference>
<evidence type="ECO:0000313" key="1">
    <source>
        <dbReference type="EMBL" id="KAK8968891.1"/>
    </source>
</evidence>